<gene>
    <name evidence="4" type="ORF">SAMN02745975_02702</name>
</gene>
<dbReference type="EMBL" id="FQZV01000037">
    <property type="protein sequence ID" value="SHJ71633.1"/>
    <property type="molecule type" value="Genomic_DNA"/>
</dbReference>
<dbReference type="Proteomes" id="UP000184536">
    <property type="component" value="Unassembled WGS sequence"/>
</dbReference>
<dbReference type="PANTHER" id="PTHR43308">
    <property type="entry name" value="OUTER MEMBRANE PROTEIN ALPHA-RELATED"/>
    <property type="match status" value="1"/>
</dbReference>
<dbReference type="InterPro" id="IPR051465">
    <property type="entry name" value="Cell_Envelope_Struct_Comp"/>
</dbReference>
<organism evidence="4 5">
    <name type="scientific">Geosporobacter subterraneus DSM 17957</name>
    <dbReference type="NCBI Taxonomy" id="1121919"/>
    <lineage>
        <taxon>Bacteria</taxon>
        <taxon>Bacillati</taxon>
        <taxon>Bacillota</taxon>
        <taxon>Clostridia</taxon>
        <taxon>Peptostreptococcales</taxon>
        <taxon>Thermotaleaceae</taxon>
        <taxon>Geosporobacter</taxon>
    </lineage>
</organism>
<dbReference type="AlphaFoldDB" id="A0A1M6LKC6"/>
<dbReference type="InterPro" id="IPR001119">
    <property type="entry name" value="SLH_dom"/>
</dbReference>
<dbReference type="PANTHER" id="PTHR43308:SF5">
    <property type="entry name" value="S-LAYER PROTEIN _ PEPTIDOGLYCAN ENDO-BETA-N-ACETYLGLUCOSAMINIDASE"/>
    <property type="match status" value="1"/>
</dbReference>
<proteinExistence type="predicted"/>
<dbReference type="STRING" id="1121919.SAMN02745975_02702"/>
<protein>
    <submittedName>
        <fullName evidence="4">S-layer homology domain-containing protein</fullName>
    </submittedName>
</protein>
<evidence type="ECO:0000256" key="2">
    <source>
        <dbReference type="SAM" id="SignalP"/>
    </source>
</evidence>
<feature type="chain" id="PRO_5013268845" evidence="2">
    <location>
        <begin position="26"/>
        <end position="189"/>
    </location>
</feature>
<keyword evidence="1" id="KW-0677">Repeat</keyword>
<reference evidence="5" key="1">
    <citation type="submission" date="2016-11" db="EMBL/GenBank/DDBJ databases">
        <authorList>
            <person name="Varghese N."/>
            <person name="Submissions S."/>
        </authorList>
    </citation>
    <scope>NUCLEOTIDE SEQUENCE [LARGE SCALE GENOMIC DNA]</scope>
    <source>
        <strain evidence="5">DSM 17957</strain>
    </source>
</reference>
<feature type="domain" description="SLH" evidence="3">
    <location>
        <begin position="82"/>
        <end position="145"/>
    </location>
</feature>
<sequence>MKFSLRRLILCCLILVLISSPAAFAARAANLDEIGVKLKALGLLIGDPNGNMRFGDNITRAEFTAVAVRMIGKEAEALTRKGPTKFKDVDRTHWSTGHINVSVENNLITGYPDNTFKVQRNITHAEVLTILVNALGYKNDVKGTNWPNNFIDKANELGITKDMTIKASSPATRGEVARMLNNSLTIPIK</sequence>
<evidence type="ECO:0000256" key="1">
    <source>
        <dbReference type="ARBA" id="ARBA00022737"/>
    </source>
</evidence>
<keyword evidence="2" id="KW-0732">Signal</keyword>
<dbReference type="RefSeq" id="WP_190014508.1">
    <property type="nucleotide sequence ID" value="NZ_FQZV01000037.1"/>
</dbReference>
<feature type="domain" description="SLH" evidence="3">
    <location>
        <begin position="17"/>
        <end position="81"/>
    </location>
</feature>
<feature type="signal peptide" evidence="2">
    <location>
        <begin position="1"/>
        <end position="25"/>
    </location>
</feature>
<name>A0A1M6LKC6_9FIRM</name>
<evidence type="ECO:0000313" key="4">
    <source>
        <dbReference type="EMBL" id="SHJ71633.1"/>
    </source>
</evidence>
<evidence type="ECO:0000259" key="3">
    <source>
        <dbReference type="PROSITE" id="PS51272"/>
    </source>
</evidence>
<dbReference type="Pfam" id="PF00395">
    <property type="entry name" value="SLH"/>
    <property type="match status" value="2"/>
</dbReference>
<dbReference type="PROSITE" id="PS51272">
    <property type="entry name" value="SLH"/>
    <property type="match status" value="2"/>
</dbReference>
<evidence type="ECO:0000313" key="5">
    <source>
        <dbReference type="Proteomes" id="UP000184536"/>
    </source>
</evidence>
<accession>A0A1M6LKC6</accession>
<keyword evidence="5" id="KW-1185">Reference proteome</keyword>